<feature type="transmembrane region" description="Helical" evidence="1">
    <location>
        <begin position="251"/>
        <end position="271"/>
    </location>
</feature>
<feature type="transmembrane region" description="Helical" evidence="1">
    <location>
        <begin position="168"/>
        <end position="190"/>
    </location>
</feature>
<protein>
    <submittedName>
        <fullName evidence="2">DMT family transporter</fullName>
    </submittedName>
</protein>
<dbReference type="Pfam" id="PF04657">
    <property type="entry name" value="DMT_YdcZ"/>
    <property type="match status" value="2"/>
</dbReference>
<comment type="caution">
    <text evidence="2">The sequence shown here is derived from an EMBL/GenBank/DDBJ whole genome shotgun (WGS) entry which is preliminary data.</text>
</comment>
<evidence type="ECO:0000256" key="1">
    <source>
        <dbReference type="SAM" id="Phobius"/>
    </source>
</evidence>
<dbReference type="PANTHER" id="PTHR34821:SF2">
    <property type="entry name" value="INNER MEMBRANE PROTEIN YDCZ"/>
    <property type="match status" value="1"/>
</dbReference>
<dbReference type="PANTHER" id="PTHR34821">
    <property type="entry name" value="INNER MEMBRANE PROTEIN YDCZ"/>
    <property type="match status" value="1"/>
</dbReference>
<evidence type="ECO:0000313" key="2">
    <source>
        <dbReference type="EMBL" id="MCO0832604.1"/>
    </source>
</evidence>
<proteinExistence type="predicted"/>
<name>A0ABT0ZRI1_9LACO</name>
<feature type="transmembrane region" description="Helical" evidence="1">
    <location>
        <begin position="126"/>
        <end position="147"/>
    </location>
</feature>
<sequence>MYYLLAIAAGLLLAVQNPFNVNLGRKLRSPIQSAYLIYLIGIIEFALALILCGQNPLVILVDTSLIGAPWSIGGLLGLFYILSIIVLFPMIGPIKAVTYPTLGQIVSGVFIDTVGSFSVEKSPLTGLRIVGIVLLFFAVFLSTKQAGRVPGGPFGKKRKAHSKTEPTPASDLLLIWAFCAGVGSTLQGIFNGNLGGVLFCQSIPKTSFQAAIGATFFAFFSGFVTLSLLLVAMDQLSMKKTAMALQKPLSWLTATMGSAFVCAMTILNPIIGPGLTVSLSIIGLMAGTMFIEHKGLFKVKRSSLTQRKALALLLFIIGILCVKVLG</sequence>
<keyword evidence="1" id="KW-1133">Transmembrane helix</keyword>
<gene>
    <name evidence="2" type="ORF">NFX39_05870</name>
</gene>
<feature type="transmembrane region" description="Helical" evidence="1">
    <location>
        <begin position="277"/>
        <end position="297"/>
    </location>
</feature>
<feature type="transmembrane region" description="Helical" evidence="1">
    <location>
        <begin position="210"/>
        <end position="231"/>
    </location>
</feature>
<dbReference type="RefSeq" id="WP_252443928.1">
    <property type="nucleotide sequence ID" value="NZ_JAMWYK010000008.1"/>
</dbReference>
<accession>A0ABT0ZRI1</accession>
<dbReference type="InterPro" id="IPR006750">
    <property type="entry name" value="YdcZ"/>
</dbReference>
<keyword evidence="1" id="KW-0472">Membrane</keyword>
<feature type="transmembrane region" description="Helical" evidence="1">
    <location>
        <begin position="65"/>
        <end position="91"/>
    </location>
</feature>
<feature type="transmembrane region" description="Helical" evidence="1">
    <location>
        <begin position="33"/>
        <end position="53"/>
    </location>
</feature>
<evidence type="ECO:0000313" key="3">
    <source>
        <dbReference type="Proteomes" id="UP001523234"/>
    </source>
</evidence>
<organism evidence="2 3">
    <name type="scientific">Fructobacillus apis</name>
    <dbReference type="NCBI Taxonomy" id="2935017"/>
    <lineage>
        <taxon>Bacteria</taxon>
        <taxon>Bacillati</taxon>
        <taxon>Bacillota</taxon>
        <taxon>Bacilli</taxon>
        <taxon>Lactobacillales</taxon>
        <taxon>Lactobacillaceae</taxon>
        <taxon>Fructobacillus</taxon>
    </lineage>
</organism>
<dbReference type="EMBL" id="JAMWYK010000008">
    <property type="protein sequence ID" value="MCO0832604.1"/>
    <property type="molecule type" value="Genomic_DNA"/>
</dbReference>
<reference evidence="2 3" key="1">
    <citation type="submission" date="2022-06" db="EMBL/GenBank/DDBJ databases">
        <title>Fructobacillus taiwanensis sp. nov., isolated from the honeybee.</title>
        <authorList>
            <person name="Chen Y.-S."/>
            <person name="Wang L.-T."/>
            <person name="Lee Y.-S."/>
            <person name="Chang Y.-C."/>
            <person name="Wu H.-C."/>
            <person name="Liao C.-Y."/>
            <person name="Chen W.-H."/>
            <person name="Deng J.-N."/>
            <person name="Wang Y.-H."/>
        </authorList>
    </citation>
    <scope>NUCLEOTIDE SEQUENCE [LARGE SCALE GENOMIC DNA]</scope>
    <source>
        <strain evidence="2 3">W13</strain>
    </source>
</reference>
<feature type="transmembrane region" description="Helical" evidence="1">
    <location>
        <begin position="309"/>
        <end position="325"/>
    </location>
</feature>
<keyword evidence="3" id="KW-1185">Reference proteome</keyword>
<dbReference type="Proteomes" id="UP001523234">
    <property type="component" value="Unassembled WGS sequence"/>
</dbReference>
<keyword evidence="1" id="KW-0812">Transmembrane</keyword>